<reference evidence="3" key="1">
    <citation type="journal article" date="2013" name="Stand. Genomic Sci.">
        <title>Genome sequence of the Litoreibacter arenae type strain (DSM 19593(T)), a member of the Roseobacter clade isolated from sea sand.</title>
        <authorList>
            <person name="Riedel T."/>
            <person name="Fiebig A."/>
            <person name="Petersen J."/>
            <person name="Gronow S."/>
            <person name="Kyrpides N.C."/>
            <person name="Goker M."/>
            <person name="Klenk H.P."/>
        </authorList>
    </citation>
    <scope>NUCLEOTIDE SEQUENCE [LARGE SCALE GENOMIC DNA]</scope>
    <source>
        <strain evidence="3">DSM 19593</strain>
    </source>
</reference>
<dbReference type="InterPro" id="IPR012924">
    <property type="entry name" value="TfuA_core"/>
</dbReference>
<organism evidence="2 3">
    <name type="scientific">Litoreibacter arenae DSM 19593</name>
    <dbReference type="NCBI Taxonomy" id="1123360"/>
    <lineage>
        <taxon>Bacteria</taxon>
        <taxon>Pseudomonadati</taxon>
        <taxon>Pseudomonadota</taxon>
        <taxon>Alphaproteobacteria</taxon>
        <taxon>Rhodobacterales</taxon>
        <taxon>Roseobacteraceae</taxon>
        <taxon>Litoreibacter</taxon>
    </lineage>
</organism>
<dbReference type="STRING" id="1123360.thalar_02509"/>
<name>S9RJI8_9RHOB</name>
<dbReference type="OrthoDB" id="118811at2"/>
<dbReference type="AlphaFoldDB" id="S9RJI8"/>
<evidence type="ECO:0000313" key="3">
    <source>
        <dbReference type="Proteomes" id="UP000015351"/>
    </source>
</evidence>
<dbReference type="Pfam" id="PF07812">
    <property type="entry name" value="TfuA"/>
    <property type="match status" value="1"/>
</dbReference>
<proteinExistence type="predicted"/>
<sequence>MTSPIIFVGPSLTPQDKARFPDIRFRAPAKQGDVLRAMADKPTAIGIIDGYFGDHLAVHQKEILEAMADGILVWGGASMGALRAAELHRFGMRGVGTIFEAYVSGEIGEDADVAVTHGPDELDFVATSISMVDVQATIAALRRRRTMTETKLAKVLTAARARHFSARTWRAIASEVHKTRQGRLRLESILSSPEIQQKRLDAIDLVRCMAEEADRLEPSCKPPPLTTYYQRIRERALSKSP</sequence>
<comment type="caution">
    <text evidence="2">The sequence shown here is derived from an EMBL/GenBank/DDBJ whole genome shotgun (WGS) entry which is preliminary data.</text>
</comment>
<protein>
    <recommendedName>
        <fullName evidence="1">TfuA-like core domain-containing protein</fullName>
    </recommendedName>
</protein>
<gene>
    <name evidence="2" type="ORF">thalar_02509</name>
</gene>
<evidence type="ECO:0000259" key="1">
    <source>
        <dbReference type="Pfam" id="PF07812"/>
    </source>
</evidence>
<dbReference type="EMBL" id="AONI01000013">
    <property type="protein sequence ID" value="EPX78280.1"/>
    <property type="molecule type" value="Genomic_DNA"/>
</dbReference>
<dbReference type="HOGENOM" id="CLU_090311_0_0_5"/>
<dbReference type="Proteomes" id="UP000015351">
    <property type="component" value="Unassembled WGS sequence"/>
</dbReference>
<keyword evidence="3" id="KW-1185">Reference proteome</keyword>
<accession>S9RJI8</accession>
<dbReference type="RefSeq" id="WP_021101438.1">
    <property type="nucleotide sequence ID" value="NZ_KE557311.1"/>
</dbReference>
<evidence type="ECO:0000313" key="2">
    <source>
        <dbReference type="EMBL" id="EPX78280.1"/>
    </source>
</evidence>
<feature type="domain" description="TfuA-like core" evidence="1">
    <location>
        <begin position="49"/>
        <end position="168"/>
    </location>
</feature>
<dbReference type="eggNOG" id="COG3482">
    <property type="taxonomic scope" value="Bacteria"/>
</dbReference>